<dbReference type="EMBL" id="AP025292">
    <property type="protein sequence ID" value="BDC99417.1"/>
    <property type="molecule type" value="Genomic_DNA"/>
</dbReference>
<keyword evidence="4 17" id="KW-0812">Transmembrane</keyword>
<keyword evidence="8 17" id="KW-0472">Membrane</keyword>
<feature type="transmembrane region" description="Helical" evidence="17">
    <location>
        <begin position="201"/>
        <end position="220"/>
    </location>
</feature>
<feature type="transmembrane region" description="Helical" evidence="17">
    <location>
        <begin position="177"/>
        <end position="194"/>
    </location>
</feature>
<dbReference type="PANTHER" id="PTHR30474">
    <property type="entry name" value="CELL CYCLE PROTEIN"/>
    <property type="match status" value="1"/>
</dbReference>
<dbReference type="GO" id="GO:0051301">
    <property type="term" value="P:cell division"/>
    <property type="evidence" value="ECO:0007669"/>
    <property type="project" value="UniProtKB-KW"/>
</dbReference>
<protein>
    <recommendedName>
        <fullName evidence="12">Probable peptidoglycan glycosyltransferase FtsW</fullName>
        <ecNumber evidence="14">2.4.99.28</ecNumber>
    </recommendedName>
    <alternativeName>
        <fullName evidence="13">Cell division protein FtsW</fullName>
    </alternativeName>
    <alternativeName>
        <fullName evidence="10">Cell wall polymerase</fullName>
    </alternativeName>
    <alternativeName>
        <fullName evidence="9">Peptidoglycan polymerase</fullName>
    </alternativeName>
</protein>
<feature type="transmembrane region" description="Helical" evidence="17">
    <location>
        <begin position="356"/>
        <end position="376"/>
    </location>
</feature>
<evidence type="ECO:0000256" key="9">
    <source>
        <dbReference type="ARBA" id="ARBA00032370"/>
    </source>
</evidence>
<organism evidence="18 19">
    <name type="scientific">Persicobacter psychrovividus</name>
    <dbReference type="NCBI Taxonomy" id="387638"/>
    <lineage>
        <taxon>Bacteria</taxon>
        <taxon>Pseudomonadati</taxon>
        <taxon>Bacteroidota</taxon>
        <taxon>Cytophagia</taxon>
        <taxon>Cytophagales</taxon>
        <taxon>Persicobacteraceae</taxon>
        <taxon>Persicobacter</taxon>
    </lineage>
</organism>
<evidence type="ECO:0000256" key="11">
    <source>
        <dbReference type="ARBA" id="ARBA00038053"/>
    </source>
</evidence>
<name>A0ABM7VEQ7_9BACT</name>
<dbReference type="EC" id="2.4.99.28" evidence="14"/>
<proteinExistence type="inferred from homology"/>
<dbReference type="PANTHER" id="PTHR30474:SF2">
    <property type="entry name" value="PEPTIDOGLYCAN GLYCOSYLTRANSFERASE FTSW-RELATED"/>
    <property type="match status" value="1"/>
</dbReference>
<dbReference type="Proteomes" id="UP001354989">
    <property type="component" value="Chromosome"/>
</dbReference>
<feature type="transmembrane region" description="Helical" evidence="17">
    <location>
        <begin position="154"/>
        <end position="171"/>
    </location>
</feature>
<evidence type="ECO:0000256" key="6">
    <source>
        <dbReference type="ARBA" id="ARBA00022984"/>
    </source>
</evidence>
<feature type="transmembrane region" description="Helical" evidence="17">
    <location>
        <begin position="318"/>
        <end position="336"/>
    </location>
</feature>
<evidence type="ECO:0000256" key="12">
    <source>
        <dbReference type="ARBA" id="ARBA00041185"/>
    </source>
</evidence>
<reference evidence="18 19" key="1">
    <citation type="submission" date="2021-12" db="EMBL/GenBank/DDBJ databases">
        <title>Genome sequencing of bacteria with rrn-lacking chromosome and rrn-plasmid.</title>
        <authorList>
            <person name="Anda M."/>
            <person name="Iwasaki W."/>
        </authorList>
    </citation>
    <scope>NUCLEOTIDE SEQUENCE [LARGE SCALE GENOMIC DNA]</scope>
    <source>
        <strain evidence="18 19">NBRC 101262</strain>
    </source>
</reference>
<keyword evidence="6" id="KW-0573">Peptidoglycan synthesis</keyword>
<keyword evidence="2" id="KW-0328">Glycosyltransferase</keyword>
<evidence type="ECO:0000256" key="13">
    <source>
        <dbReference type="ARBA" id="ARBA00041418"/>
    </source>
</evidence>
<keyword evidence="7 17" id="KW-1133">Transmembrane helix</keyword>
<feature type="transmembrane region" description="Helical" evidence="17">
    <location>
        <begin position="60"/>
        <end position="78"/>
    </location>
</feature>
<evidence type="ECO:0000313" key="18">
    <source>
        <dbReference type="EMBL" id="BDC99417.1"/>
    </source>
</evidence>
<evidence type="ECO:0000313" key="19">
    <source>
        <dbReference type="Proteomes" id="UP001354989"/>
    </source>
</evidence>
<feature type="transmembrane region" description="Helical" evidence="17">
    <location>
        <begin position="21"/>
        <end position="40"/>
    </location>
</feature>
<accession>A0ABM7VEQ7</accession>
<keyword evidence="18" id="KW-0132">Cell division</keyword>
<feature type="transmembrane region" description="Helical" evidence="17">
    <location>
        <begin position="116"/>
        <end position="142"/>
    </location>
</feature>
<dbReference type="InterPro" id="IPR001182">
    <property type="entry name" value="FtsW/RodA"/>
</dbReference>
<sequence length="411" mass="45452">MKLLKRISSKLLYYENWRISGDPYILGCVLFWTFVSILSVYSATGTLAFKKMHGNTEHYLYSHGLKFIFGLGAMYIFHRFDYRWFRKVNGLLYIFSIAFLILGQVIGSSLNEAKRWVSIFGVTVQPADFAKLALLIFLSAMLARHQNQAESKGSWPFTIKFLIFSLIPVGLIGLSDISTAMMVLMTVGVMMIVGRVPLMKPFLICCVVIPMAVTIVYAFGSRGNTAISRVEKYWEAVHDPTQASFQSKMGYVAIGNGGVTGLGPGNSEQKNFLPHPYSDFIFAIIIEEYGLFGAFLVIAVYLLFLWRCFAQITYTQQPFGGLLSAGIGFSIVFQAFLNMGVTVGLLPVTGLPLPMISMGGSSLLFIGASIGIVLGVSRSAETPDFEVEEGDTEEQKTAPVRMGSKKFSMRT</sequence>
<evidence type="ECO:0000256" key="17">
    <source>
        <dbReference type="SAM" id="Phobius"/>
    </source>
</evidence>
<evidence type="ECO:0000256" key="1">
    <source>
        <dbReference type="ARBA" id="ARBA00004141"/>
    </source>
</evidence>
<evidence type="ECO:0000256" key="15">
    <source>
        <dbReference type="ARBA" id="ARBA00049902"/>
    </source>
</evidence>
<evidence type="ECO:0000256" key="16">
    <source>
        <dbReference type="SAM" id="MobiDB-lite"/>
    </source>
</evidence>
<feature type="transmembrane region" description="Helical" evidence="17">
    <location>
        <begin position="90"/>
        <end position="110"/>
    </location>
</feature>
<evidence type="ECO:0000256" key="3">
    <source>
        <dbReference type="ARBA" id="ARBA00022679"/>
    </source>
</evidence>
<evidence type="ECO:0000256" key="7">
    <source>
        <dbReference type="ARBA" id="ARBA00022989"/>
    </source>
</evidence>
<comment type="subcellular location">
    <subcellularLocation>
        <location evidence="1">Membrane</location>
        <topology evidence="1">Multi-pass membrane protein</topology>
    </subcellularLocation>
</comment>
<dbReference type="Pfam" id="PF01098">
    <property type="entry name" value="FTSW_RODA_SPOVE"/>
    <property type="match status" value="1"/>
</dbReference>
<evidence type="ECO:0000256" key="4">
    <source>
        <dbReference type="ARBA" id="ARBA00022692"/>
    </source>
</evidence>
<keyword evidence="18" id="KW-0131">Cell cycle</keyword>
<evidence type="ECO:0000256" key="14">
    <source>
        <dbReference type="ARBA" id="ARBA00044770"/>
    </source>
</evidence>
<dbReference type="RefSeq" id="WP_332919061.1">
    <property type="nucleotide sequence ID" value="NZ_AP025292.1"/>
</dbReference>
<keyword evidence="19" id="KW-1185">Reference proteome</keyword>
<evidence type="ECO:0000256" key="5">
    <source>
        <dbReference type="ARBA" id="ARBA00022960"/>
    </source>
</evidence>
<keyword evidence="3" id="KW-0808">Transferase</keyword>
<evidence type="ECO:0000256" key="8">
    <source>
        <dbReference type="ARBA" id="ARBA00023136"/>
    </source>
</evidence>
<keyword evidence="5" id="KW-0133">Cell shape</keyword>
<evidence type="ECO:0000256" key="10">
    <source>
        <dbReference type="ARBA" id="ARBA00033270"/>
    </source>
</evidence>
<evidence type="ECO:0000256" key="2">
    <source>
        <dbReference type="ARBA" id="ARBA00022676"/>
    </source>
</evidence>
<feature type="region of interest" description="Disordered" evidence="16">
    <location>
        <begin position="384"/>
        <end position="411"/>
    </location>
</feature>
<comment type="catalytic activity">
    <reaction evidence="15">
        <text>[GlcNAc-(1-&gt;4)-Mur2Ac(oyl-L-Ala-gamma-D-Glu-L-Lys-D-Ala-D-Ala)](n)-di-trans,octa-cis-undecaprenyl diphosphate + beta-D-GlcNAc-(1-&gt;4)-Mur2Ac(oyl-L-Ala-gamma-D-Glu-L-Lys-D-Ala-D-Ala)-di-trans,octa-cis-undecaprenyl diphosphate = [GlcNAc-(1-&gt;4)-Mur2Ac(oyl-L-Ala-gamma-D-Glu-L-Lys-D-Ala-D-Ala)](n+1)-di-trans,octa-cis-undecaprenyl diphosphate + di-trans,octa-cis-undecaprenyl diphosphate + H(+)</text>
        <dbReference type="Rhea" id="RHEA:23708"/>
        <dbReference type="Rhea" id="RHEA-COMP:9602"/>
        <dbReference type="Rhea" id="RHEA-COMP:9603"/>
        <dbReference type="ChEBI" id="CHEBI:15378"/>
        <dbReference type="ChEBI" id="CHEBI:58405"/>
        <dbReference type="ChEBI" id="CHEBI:60033"/>
        <dbReference type="ChEBI" id="CHEBI:78435"/>
        <dbReference type="EC" id="2.4.99.28"/>
    </reaction>
</comment>
<gene>
    <name evidence="18" type="ORF">PEPS_16980</name>
</gene>
<feature type="transmembrane region" description="Helical" evidence="17">
    <location>
        <begin position="280"/>
        <end position="306"/>
    </location>
</feature>
<comment type="similarity">
    <text evidence="11">Belongs to the SEDS family. FtsW subfamily.</text>
</comment>